<gene>
    <name evidence="1" type="ORF">MKW98_006889</name>
</gene>
<accession>A0AAD4SU64</accession>
<dbReference type="AlphaFoldDB" id="A0AAD4SU64"/>
<proteinExistence type="predicted"/>
<organism evidence="1 2">
    <name type="scientific">Papaver atlanticum</name>
    <dbReference type="NCBI Taxonomy" id="357466"/>
    <lineage>
        <taxon>Eukaryota</taxon>
        <taxon>Viridiplantae</taxon>
        <taxon>Streptophyta</taxon>
        <taxon>Embryophyta</taxon>
        <taxon>Tracheophyta</taxon>
        <taxon>Spermatophyta</taxon>
        <taxon>Magnoliopsida</taxon>
        <taxon>Ranunculales</taxon>
        <taxon>Papaveraceae</taxon>
        <taxon>Papaveroideae</taxon>
        <taxon>Papaver</taxon>
    </lineage>
</organism>
<evidence type="ECO:0000313" key="1">
    <source>
        <dbReference type="EMBL" id="KAI3922758.1"/>
    </source>
</evidence>
<protein>
    <submittedName>
        <fullName evidence="1">Uncharacterized protein</fullName>
    </submittedName>
</protein>
<evidence type="ECO:0000313" key="2">
    <source>
        <dbReference type="Proteomes" id="UP001202328"/>
    </source>
</evidence>
<name>A0AAD4SU64_9MAGN</name>
<sequence>MDRIEAGGSSGGPQSPDRALTWTAKNDRLCYWECLLWNQLIPIRTNLFSVLLFEVWLAREGETGKARIEERWRIGITVSADLKGSPCSLFSSGLPCGQQAQRQKSIVTHQKLQHKTYNALKLQHGDTEVALIRGCTDIWCKPSQQLLKVFPLEDVVRAKMLHCRAASGVVNILRYASRASSLLIPEMVYSALSQWDKKRHYIIEFLGTPTSLKIYPGSQDASASARIDLRVTIHACTFSLPWLIRLA</sequence>
<comment type="caution">
    <text evidence="1">The sequence shown here is derived from an EMBL/GenBank/DDBJ whole genome shotgun (WGS) entry which is preliminary data.</text>
</comment>
<reference evidence="1" key="1">
    <citation type="submission" date="2022-04" db="EMBL/GenBank/DDBJ databases">
        <title>A functionally conserved STORR gene fusion in Papaver species that diverged 16.8 million years ago.</title>
        <authorList>
            <person name="Catania T."/>
        </authorList>
    </citation>
    <scope>NUCLEOTIDE SEQUENCE</scope>
    <source>
        <strain evidence="1">S-188037</strain>
    </source>
</reference>
<dbReference type="EMBL" id="JAJJMB010008592">
    <property type="protein sequence ID" value="KAI3922758.1"/>
    <property type="molecule type" value="Genomic_DNA"/>
</dbReference>
<keyword evidence="2" id="KW-1185">Reference proteome</keyword>
<dbReference type="Proteomes" id="UP001202328">
    <property type="component" value="Unassembled WGS sequence"/>
</dbReference>